<dbReference type="PANTHER" id="PTHR43178:SF5">
    <property type="entry name" value="LIPOAMIDE ACYLTRANSFERASE COMPONENT OF BRANCHED-CHAIN ALPHA-KETO ACID DEHYDROGENASE COMPLEX, MITOCHONDRIAL"/>
    <property type="match status" value="1"/>
</dbReference>
<dbReference type="InterPro" id="IPR023213">
    <property type="entry name" value="CAT-like_dom_sf"/>
</dbReference>
<evidence type="ECO:0000256" key="6">
    <source>
        <dbReference type="ARBA" id="ARBA00022946"/>
    </source>
</evidence>
<dbReference type="InterPro" id="IPR050743">
    <property type="entry name" value="2-oxoacid_DH_E2_comp"/>
</dbReference>
<evidence type="ECO:0000256" key="2">
    <source>
        <dbReference type="ARBA" id="ARBA00004305"/>
    </source>
</evidence>
<dbReference type="PROSITE" id="PS50968">
    <property type="entry name" value="BIOTINYL_LIPOYL"/>
    <property type="match status" value="1"/>
</dbReference>
<dbReference type="AlphaFoldDB" id="R0I9V2"/>
<evidence type="ECO:0000256" key="8">
    <source>
        <dbReference type="ARBA" id="ARBA00023315"/>
    </source>
</evidence>
<keyword evidence="4 9" id="KW-0808">Transferase</keyword>
<feature type="domain" description="Lipoyl-binding" evidence="11">
    <location>
        <begin position="46"/>
        <end position="125"/>
    </location>
</feature>
<evidence type="ECO:0000256" key="9">
    <source>
        <dbReference type="RuleBase" id="RU003423"/>
    </source>
</evidence>
<dbReference type="Pfam" id="PF00364">
    <property type="entry name" value="Biotin_lipoyl"/>
    <property type="match status" value="1"/>
</dbReference>
<dbReference type="eggNOG" id="KOG0558">
    <property type="taxonomic scope" value="Eukaryota"/>
</dbReference>
<feature type="compositionally biased region" description="Polar residues" evidence="10">
    <location>
        <begin position="191"/>
        <end position="210"/>
    </location>
</feature>
<dbReference type="STRING" id="671987.R0I9V2"/>
<dbReference type="EC" id="2.3.1.-" evidence="9"/>
<dbReference type="CDD" id="cd06849">
    <property type="entry name" value="lipoyl_domain"/>
    <property type="match status" value="1"/>
</dbReference>
<dbReference type="InterPro" id="IPR003016">
    <property type="entry name" value="2-oxoA_DH_lipoyl-BS"/>
</dbReference>
<dbReference type="FunFam" id="3.30.559.10:FF:000007">
    <property type="entry name" value="Dihydrolipoamide acetyltransferase component of pyruvate dehydrogenase complex"/>
    <property type="match status" value="1"/>
</dbReference>
<keyword evidence="14" id="KW-1185">Reference proteome</keyword>
<comment type="subcellular location">
    <subcellularLocation>
        <location evidence="2">Mitochondrion matrix</location>
    </subcellularLocation>
</comment>
<sequence length="512" mass="55431">MKSFASREASRLFSRSNLAQRTSIAVPRHTNIRILEQRRGFRESRRQLVVKPYLLADIGEGITECQVIQWFVKPGARVEQFDPICEVQSDKASVEITSRFDGVIKKLYYEPDDMAKVGKPLVDIDIQSEISAADEALLNGGSGKQDDEALLTGGGGTPPKQEGAKTTEPQEQGIEVDRNDTKATIGDVPVSDQSTALPSELSQAGSSAPQQRGKYASLATPAVRHMVKEHKLKIEDIQGTGKEGRVLKEDVQRHIAAAKETANAPSAPTPVPTQQLEDQVKPLTPVQAGMFKQMTKSLAIPHFLYTDAVDFSSLTSLRQKYNIGREKPDRITPLPIIIKAISLVFQQFPLLNSHLDTSTNPDKPQVILKGSHNIGVAVDSPSGLLVPVIKNVQNHSIASLAQEIQRLSSLARSGKLTSADLTDGTFTVSNIGSIGGGAVAPVIVGPQVGIVGIGKAKVVPAFGENGELIRKEECVFSWSADHRVLDGAYVARAADEVKKYIESVEGMLVRMR</sequence>
<comment type="cofactor">
    <cofactor evidence="1 9">
        <name>(R)-lipoate</name>
        <dbReference type="ChEBI" id="CHEBI:83088"/>
    </cofactor>
</comment>
<keyword evidence="7" id="KW-0496">Mitochondrion</keyword>
<reference evidence="13 14" key="1">
    <citation type="journal article" date="2012" name="PLoS Pathog.">
        <title>Diverse lifestyles and strategies of plant pathogenesis encoded in the genomes of eighteen Dothideomycetes fungi.</title>
        <authorList>
            <person name="Ohm R.A."/>
            <person name="Feau N."/>
            <person name="Henrissat B."/>
            <person name="Schoch C.L."/>
            <person name="Horwitz B.A."/>
            <person name="Barry K.W."/>
            <person name="Condon B.J."/>
            <person name="Copeland A.C."/>
            <person name="Dhillon B."/>
            <person name="Glaser F."/>
            <person name="Hesse C.N."/>
            <person name="Kosti I."/>
            <person name="LaButti K."/>
            <person name="Lindquist E.A."/>
            <person name="Lucas S."/>
            <person name="Salamov A.A."/>
            <person name="Bradshaw R.E."/>
            <person name="Ciuffetti L."/>
            <person name="Hamelin R.C."/>
            <person name="Kema G.H.J."/>
            <person name="Lawrence C."/>
            <person name="Scott J.A."/>
            <person name="Spatafora J.W."/>
            <person name="Turgeon B.G."/>
            <person name="de Wit P.J.G.M."/>
            <person name="Zhong S."/>
            <person name="Goodwin S.B."/>
            <person name="Grigoriev I.V."/>
        </authorList>
    </citation>
    <scope>NUCLEOTIDE SEQUENCE [LARGE SCALE GENOMIC DNA]</scope>
    <source>
        <strain evidence="14">28A</strain>
    </source>
</reference>
<dbReference type="Pfam" id="PF02817">
    <property type="entry name" value="E3_binding"/>
    <property type="match status" value="1"/>
</dbReference>
<evidence type="ECO:0000259" key="12">
    <source>
        <dbReference type="PROSITE" id="PS51826"/>
    </source>
</evidence>
<reference evidence="13 14" key="2">
    <citation type="journal article" date="2013" name="PLoS Genet.">
        <title>Comparative genome structure, secondary metabolite, and effector coding capacity across Cochliobolus pathogens.</title>
        <authorList>
            <person name="Condon B.J."/>
            <person name="Leng Y."/>
            <person name="Wu D."/>
            <person name="Bushley K.E."/>
            <person name="Ohm R.A."/>
            <person name="Otillar R."/>
            <person name="Martin J."/>
            <person name="Schackwitz W."/>
            <person name="Grimwood J."/>
            <person name="MohdZainudin N."/>
            <person name="Xue C."/>
            <person name="Wang R."/>
            <person name="Manning V.A."/>
            <person name="Dhillon B."/>
            <person name="Tu Z.J."/>
            <person name="Steffenson B.J."/>
            <person name="Salamov A."/>
            <person name="Sun H."/>
            <person name="Lowry S."/>
            <person name="LaButti K."/>
            <person name="Han J."/>
            <person name="Copeland A."/>
            <person name="Lindquist E."/>
            <person name="Barry K."/>
            <person name="Schmutz J."/>
            <person name="Baker S.E."/>
            <person name="Ciuffetti L.M."/>
            <person name="Grigoriev I.V."/>
            <person name="Zhong S."/>
            <person name="Turgeon B.G."/>
        </authorList>
    </citation>
    <scope>NUCLEOTIDE SEQUENCE [LARGE SCALE GENOMIC DNA]</scope>
    <source>
        <strain evidence="14">28A</strain>
    </source>
</reference>
<dbReference type="GO" id="GO:0031405">
    <property type="term" value="F:lipoic acid binding"/>
    <property type="evidence" value="ECO:0007669"/>
    <property type="project" value="TreeGrafter"/>
</dbReference>
<dbReference type="PROSITE" id="PS51826">
    <property type="entry name" value="PSBD"/>
    <property type="match status" value="1"/>
</dbReference>
<evidence type="ECO:0000256" key="10">
    <source>
        <dbReference type="SAM" id="MobiDB-lite"/>
    </source>
</evidence>
<dbReference type="Gene3D" id="3.30.559.10">
    <property type="entry name" value="Chloramphenicol acetyltransferase-like domain"/>
    <property type="match status" value="1"/>
</dbReference>
<dbReference type="GeneID" id="19406347"/>
<comment type="similarity">
    <text evidence="3 9">Belongs to the 2-oxoacid dehydrogenase family.</text>
</comment>
<dbReference type="HOGENOM" id="CLU_016733_10_0_1"/>
<evidence type="ECO:0000313" key="13">
    <source>
        <dbReference type="EMBL" id="EOA82245.1"/>
    </source>
</evidence>
<dbReference type="InterPro" id="IPR011053">
    <property type="entry name" value="Single_hybrid_motif"/>
</dbReference>
<keyword evidence="5 9" id="KW-0450">Lipoyl</keyword>
<dbReference type="PANTHER" id="PTHR43178">
    <property type="entry name" value="DIHYDROLIPOAMIDE ACETYLTRANSFERASE COMPONENT OF PYRUVATE DEHYDROGENASE COMPLEX"/>
    <property type="match status" value="1"/>
</dbReference>
<evidence type="ECO:0000256" key="3">
    <source>
        <dbReference type="ARBA" id="ARBA00007317"/>
    </source>
</evidence>
<evidence type="ECO:0000256" key="5">
    <source>
        <dbReference type="ARBA" id="ARBA00022823"/>
    </source>
</evidence>
<feature type="region of interest" description="Disordered" evidence="10">
    <location>
        <begin position="138"/>
        <end position="213"/>
    </location>
</feature>
<evidence type="ECO:0000256" key="1">
    <source>
        <dbReference type="ARBA" id="ARBA00001938"/>
    </source>
</evidence>
<protein>
    <recommendedName>
        <fullName evidence="9">Dihydrolipoamide acetyltransferase component of pyruvate dehydrogenase complex</fullName>
        <ecNumber evidence="9">2.3.1.-</ecNumber>
    </recommendedName>
</protein>
<dbReference type="Gene3D" id="2.40.50.100">
    <property type="match status" value="1"/>
</dbReference>
<dbReference type="FunFam" id="2.40.50.100:FF:000013">
    <property type="entry name" value="Dihydrolipoamide acetyltransferase component of pyruvate dehydrogenase complex"/>
    <property type="match status" value="1"/>
</dbReference>
<dbReference type="EMBL" id="KB908855">
    <property type="protein sequence ID" value="EOA82245.1"/>
    <property type="molecule type" value="Genomic_DNA"/>
</dbReference>
<dbReference type="PROSITE" id="PS00189">
    <property type="entry name" value="LIPOYL"/>
    <property type="match status" value="1"/>
</dbReference>
<dbReference type="SUPFAM" id="SSF47005">
    <property type="entry name" value="Peripheral subunit-binding domain of 2-oxo acid dehydrogenase complex"/>
    <property type="match status" value="1"/>
</dbReference>
<evidence type="ECO:0000256" key="4">
    <source>
        <dbReference type="ARBA" id="ARBA00022679"/>
    </source>
</evidence>
<keyword evidence="6" id="KW-0809">Transit peptide</keyword>
<dbReference type="InterPro" id="IPR000089">
    <property type="entry name" value="Biotin_lipoyl"/>
</dbReference>
<evidence type="ECO:0000259" key="11">
    <source>
        <dbReference type="PROSITE" id="PS50968"/>
    </source>
</evidence>
<dbReference type="SUPFAM" id="SSF51230">
    <property type="entry name" value="Single hybrid motif"/>
    <property type="match status" value="1"/>
</dbReference>
<dbReference type="GO" id="GO:0005759">
    <property type="term" value="C:mitochondrial matrix"/>
    <property type="evidence" value="ECO:0007669"/>
    <property type="project" value="UniProtKB-SubCell"/>
</dbReference>
<dbReference type="Pfam" id="PF00198">
    <property type="entry name" value="2-oxoacid_dh"/>
    <property type="match status" value="1"/>
</dbReference>
<dbReference type="SUPFAM" id="SSF52777">
    <property type="entry name" value="CoA-dependent acyltransferases"/>
    <property type="match status" value="1"/>
</dbReference>
<organism evidence="13 14">
    <name type="scientific">Exserohilum turcicum (strain 28A)</name>
    <name type="common">Northern leaf blight fungus</name>
    <name type="synonym">Setosphaeria turcica</name>
    <dbReference type="NCBI Taxonomy" id="671987"/>
    <lineage>
        <taxon>Eukaryota</taxon>
        <taxon>Fungi</taxon>
        <taxon>Dikarya</taxon>
        <taxon>Ascomycota</taxon>
        <taxon>Pezizomycotina</taxon>
        <taxon>Dothideomycetes</taxon>
        <taxon>Pleosporomycetidae</taxon>
        <taxon>Pleosporales</taxon>
        <taxon>Pleosporineae</taxon>
        <taxon>Pleosporaceae</taxon>
        <taxon>Exserohilum</taxon>
    </lineage>
</organism>
<feature type="domain" description="Peripheral subunit-binding (PSBD)" evidence="12">
    <location>
        <begin position="218"/>
        <end position="255"/>
    </location>
</feature>
<dbReference type="OrthoDB" id="15567at2759"/>
<dbReference type="RefSeq" id="XP_008030511.1">
    <property type="nucleotide sequence ID" value="XM_008032320.1"/>
</dbReference>
<dbReference type="InterPro" id="IPR004167">
    <property type="entry name" value="PSBD"/>
</dbReference>
<gene>
    <name evidence="13" type="ORF">SETTUDRAFT_98057</name>
</gene>
<dbReference type="Proteomes" id="UP000016935">
    <property type="component" value="Unassembled WGS sequence"/>
</dbReference>
<evidence type="ECO:0000256" key="7">
    <source>
        <dbReference type="ARBA" id="ARBA00023128"/>
    </source>
</evidence>
<name>R0I9V2_EXST2</name>
<dbReference type="InterPro" id="IPR001078">
    <property type="entry name" value="2-oxoacid_DH_actylTfrase"/>
</dbReference>
<dbReference type="InterPro" id="IPR036625">
    <property type="entry name" value="E3-bd_dom_sf"/>
</dbReference>
<evidence type="ECO:0000313" key="14">
    <source>
        <dbReference type="Proteomes" id="UP000016935"/>
    </source>
</evidence>
<dbReference type="Gene3D" id="4.10.320.10">
    <property type="entry name" value="E3-binding domain"/>
    <property type="match status" value="1"/>
</dbReference>
<dbReference type="GO" id="GO:0016407">
    <property type="term" value="F:acetyltransferase activity"/>
    <property type="evidence" value="ECO:0007669"/>
    <property type="project" value="TreeGrafter"/>
</dbReference>
<accession>R0I9V2</accession>
<keyword evidence="8 9" id="KW-0012">Acyltransferase</keyword>
<proteinExistence type="inferred from homology"/>
<dbReference type="GO" id="GO:0045333">
    <property type="term" value="P:cellular respiration"/>
    <property type="evidence" value="ECO:0007669"/>
    <property type="project" value="UniProtKB-ARBA"/>
</dbReference>